<name>A0AA36NB46_9DINO</name>
<comment type="similarity">
    <text evidence="1">Belongs to the peptidase S28 family.</text>
</comment>
<proteinExistence type="inferred from homology"/>
<dbReference type="InterPro" id="IPR008758">
    <property type="entry name" value="Peptidase_S28"/>
</dbReference>
<dbReference type="GO" id="GO:0070008">
    <property type="term" value="F:serine-type exopeptidase activity"/>
    <property type="evidence" value="ECO:0007669"/>
    <property type="project" value="InterPro"/>
</dbReference>
<keyword evidence="4" id="KW-0378">Hydrolase</keyword>
<comment type="caution">
    <text evidence="6">The sequence shown here is derived from an EMBL/GenBank/DDBJ whole genome shotgun (WGS) entry which is preliminary data.</text>
</comment>
<dbReference type="Gene3D" id="3.40.50.1820">
    <property type="entry name" value="alpha/beta hydrolase"/>
    <property type="match status" value="1"/>
</dbReference>
<evidence type="ECO:0000256" key="1">
    <source>
        <dbReference type="ARBA" id="ARBA00011079"/>
    </source>
</evidence>
<gene>
    <name evidence="6" type="ORF">EVOR1521_LOCUS20191</name>
</gene>
<keyword evidence="7" id="KW-1185">Reference proteome</keyword>
<evidence type="ECO:0000256" key="3">
    <source>
        <dbReference type="ARBA" id="ARBA00022729"/>
    </source>
</evidence>
<protein>
    <submittedName>
        <fullName evidence="6">Uncharacterized protein</fullName>
    </submittedName>
</protein>
<dbReference type="Gene3D" id="1.20.120.980">
    <property type="entry name" value="Serine carboxypeptidase S28, SKS domain"/>
    <property type="match status" value="1"/>
</dbReference>
<dbReference type="GO" id="GO:0008239">
    <property type="term" value="F:dipeptidyl-peptidase activity"/>
    <property type="evidence" value="ECO:0007669"/>
    <property type="project" value="TreeGrafter"/>
</dbReference>
<evidence type="ECO:0000313" key="7">
    <source>
        <dbReference type="Proteomes" id="UP001178507"/>
    </source>
</evidence>
<accession>A0AA36NB46</accession>
<dbReference type="InterPro" id="IPR042269">
    <property type="entry name" value="Ser_carbopepase_S28_SKS"/>
</dbReference>
<dbReference type="PANTHER" id="PTHR11010">
    <property type="entry name" value="PROTEASE S28 PRO-X CARBOXYPEPTIDASE-RELATED"/>
    <property type="match status" value="1"/>
</dbReference>
<organism evidence="6 7">
    <name type="scientific">Effrenium voratum</name>
    <dbReference type="NCBI Taxonomy" id="2562239"/>
    <lineage>
        <taxon>Eukaryota</taxon>
        <taxon>Sar</taxon>
        <taxon>Alveolata</taxon>
        <taxon>Dinophyceae</taxon>
        <taxon>Suessiales</taxon>
        <taxon>Symbiodiniaceae</taxon>
        <taxon>Effrenium</taxon>
    </lineage>
</organism>
<reference evidence="6" key="1">
    <citation type="submission" date="2023-08" db="EMBL/GenBank/DDBJ databases">
        <authorList>
            <person name="Chen Y."/>
            <person name="Shah S."/>
            <person name="Dougan E. K."/>
            <person name="Thang M."/>
            <person name="Chan C."/>
        </authorList>
    </citation>
    <scope>NUCLEOTIDE SEQUENCE</scope>
</reference>
<dbReference type="InterPro" id="IPR029058">
    <property type="entry name" value="AB_hydrolase_fold"/>
</dbReference>
<dbReference type="PANTHER" id="PTHR11010:SF107">
    <property type="entry name" value="DIPEPTIDYL PEPTIDASE 2"/>
    <property type="match status" value="1"/>
</dbReference>
<dbReference type="Proteomes" id="UP001178507">
    <property type="component" value="Unassembled WGS sequence"/>
</dbReference>
<evidence type="ECO:0000256" key="5">
    <source>
        <dbReference type="ARBA" id="ARBA00023180"/>
    </source>
</evidence>
<keyword evidence="2" id="KW-0645">Protease</keyword>
<evidence type="ECO:0000256" key="2">
    <source>
        <dbReference type="ARBA" id="ARBA00022670"/>
    </source>
</evidence>
<keyword evidence="3" id="KW-0732">Signal</keyword>
<keyword evidence="5" id="KW-0325">Glycoprotein</keyword>
<sequence length="443" mass="48255">MARMGLASLGLAAALETQWFQQPIDHFGGHAGSFAQRYLVDKTKVHNTGPLLFFCGNEGDVEVFANFSGFLGEAADALSGRLVFAEHRFYGRSLPFGAAFTAQQAEYLTVEQALEDYAHLIRFLGDSTRVVVFGGSYGGMLSTWMRARYPSLVFAAVASSAPLHFDRNGAFFGLATAAAEATAGCAAAARRSFAAALVASKSELQSAFGLCSADFELDELVLWARNAFVTMAMGDYPYAQDLFGQGLPAWPLRRACRLLSETQLSAPRALGKAVGSYYNATGGVRCHSISAEYRDCADQTGCGAGASPWGRAWDAEACRQIVYFTPTDNVTDMFPPRPWGPEELGSYCKKHWDIQPQSEWFRPWWSAVEKSSRIIFTNGLSDPWRGGGVLESLSSTLVALHVLGGAHIYDLAASHPQDLPAVRDVRQRVISLLRTWLSEQVIV</sequence>
<dbReference type="GO" id="GO:0006508">
    <property type="term" value="P:proteolysis"/>
    <property type="evidence" value="ECO:0007669"/>
    <property type="project" value="UniProtKB-KW"/>
</dbReference>
<dbReference type="SUPFAM" id="SSF53474">
    <property type="entry name" value="alpha/beta-Hydrolases"/>
    <property type="match status" value="1"/>
</dbReference>
<dbReference type="EMBL" id="CAUJNA010003212">
    <property type="protein sequence ID" value="CAJ1395858.1"/>
    <property type="molecule type" value="Genomic_DNA"/>
</dbReference>
<evidence type="ECO:0000256" key="4">
    <source>
        <dbReference type="ARBA" id="ARBA00022801"/>
    </source>
</evidence>
<evidence type="ECO:0000313" key="6">
    <source>
        <dbReference type="EMBL" id="CAJ1395858.1"/>
    </source>
</evidence>
<dbReference type="AlphaFoldDB" id="A0AA36NB46"/>
<dbReference type="Pfam" id="PF05577">
    <property type="entry name" value="Peptidase_S28"/>
    <property type="match status" value="1"/>
</dbReference>